<sequence>MNIITKIKLTYSFYLLYQLWEKLPMKEFFASKKALALTLGVITTILINVVGLPEAEAAKVTEAIQILFGAYFIGQGIADVGKGKAQANGGQK</sequence>
<name>A0A6M3XMX6_9ZZZZ</name>
<dbReference type="EMBL" id="MT144783">
    <property type="protein sequence ID" value="QJH99344.1"/>
    <property type="molecule type" value="Genomic_DNA"/>
</dbReference>
<reference evidence="2" key="1">
    <citation type="submission" date="2020-03" db="EMBL/GenBank/DDBJ databases">
        <title>The deep terrestrial virosphere.</title>
        <authorList>
            <person name="Holmfeldt K."/>
            <person name="Nilsson E."/>
            <person name="Simone D."/>
            <person name="Lopez-Fernandez M."/>
            <person name="Wu X."/>
            <person name="de Brujin I."/>
            <person name="Lundin D."/>
            <person name="Andersson A."/>
            <person name="Bertilsson S."/>
            <person name="Dopson M."/>
        </authorList>
    </citation>
    <scope>NUCLEOTIDE SEQUENCE</scope>
    <source>
        <strain evidence="2">TM448B01563</strain>
    </source>
</reference>
<evidence type="ECO:0000313" key="2">
    <source>
        <dbReference type="EMBL" id="QJH99344.1"/>
    </source>
</evidence>
<dbReference type="AlphaFoldDB" id="A0A6M3XMX6"/>
<keyword evidence="1" id="KW-0812">Transmembrane</keyword>
<evidence type="ECO:0000256" key="1">
    <source>
        <dbReference type="SAM" id="Phobius"/>
    </source>
</evidence>
<gene>
    <name evidence="2" type="ORF">TM448B01563_0012</name>
</gene>
<feature type="transmembrane region" description="Helical" evidence="1">
    <location>
        <begin position="34"/>
        <end position="52"/>
    </location>
</feature>
<keyword evidence="1" id="KW-0472">Membrane</keyword>
<keyword evidence="1" id="KW-1133">Transmembrane helix</keyword>
<proteinExistence type="predicted"/>
<protein>
    <submittedName>
        <fullName evidence="2">Uncharacterized protein</fullName>
    </submittedName>
</protein>
<organism evidence="2">
    <name type="scientific">viral metagenome</name>
    <dbReference type="NCBI Taxonomy" id="1070528"/>
    <lineage>
        <taxon>unclassified sequences</taxon>
        <taxon>metagenomes</taxon>
        <taxon>organismal metagenomes</taxon>
    </lineage>
</organism>
<accession>A0A6M3XMX6</accession>